<dbReference type="SUPFAM" id="SSF50692">
    <property type="entry name" value="ADC-like"/>
    <property type="match status" value="1"/>
</dbReference>
<dbReference type="RefSeq" id="WP_120176632.1">
    <property type="nucleotide sequence ID" value="NZ_AP018786.1"/>
</dbReference>
<dbReference type="Gene3D" id="3.40.50.740">
    <property type="match status" value="1"/>
</dbReference>
<dbReference type="PANTHER" id="PTHR43742:SF6">
    <property type="entry name" value="OXIDOREDUCTASE YYAE-RELATED"/>
    <property type="match status" value="1"/>
</dbReference>
<dbReference type="AlphaFoldDB" id="A0A2Z6I922"/>
<keyword evidence="9" id="KW-1185">Reference proteome</keyword>
<keyword evidence="2" id="KW-0479">Metal-binding</keyword>
<dbReference type="GO" id="GO:0051536">
    <property type="term" value="F:iron-sulfur cluster binding"/>
    <property type="evidence" value="ECO:0007669"/>
    <property type="project" value="UniProtKB-KW"/>
</dbReference>
<keyword evidence="4" id="KW-0411">Iron-sulfur</keyword>
<feature type="domain" description="Molybdopterin oxidoreductase" evidence="6">
    <location>
        <begin position="94"/>
        <end position="514"/>
    </location>
</feature>
<dbReference type="InterPro" id="IPR006656">
    <property type="entry name" value="Mopterin_OxRdtase"/>
</dbReference>
<keyword evidence="5" id="KW-0732">Signal</keyword>
<evidence type="ECO:0000256" key="4">
    <source>
        <dbReference type="ARBA" id="ARBA00023014"/>
    </source>
</evidence>
<evidence type="ECO:0000256" key="1">
    <source>
        <dbReference type="ARBA" id="ARBA00010312"/>
    </source>
</evidence>
<dbReference type="GO" id="GO:0016491">
    <property type="term" value="F:oxidoreductase activity"/>
    <property type="evidence" value="ECO:0007669"/>
    <property type="project" value="InterPro"/>
</dbReference>
<name>A0A2Z6I922_9BURK</name>
<dbReference type="Pfam" id="PF00384">
    <property type="entry name" value="Molybdopterin"/>
    <property type="match status" value="1"/>
</dbReference>
<accession>A0A2Z6I922</accession>
<dbReference type="PANTHER" id="PTHR43742">
    <property type="entry name" value="TRIMETHYLAMINE-N-OXIDE REDUCTASE"/>
    <property type="match status" value="1"/>
</dbReference>
<keyword evidence="3" id="KW-0408">Iron</keyword>
<dbReference type="Proteomes" id="UP000271003">
    <property type="component" value="Chromosome"/>
</dbReference>
<dbReference type="SUPFAM" id="SSF53706">
    <property type="entry name" value="Formate dehydrogenase/DMSO reductase, domains 1-3"/>
    <property type="match status" value="1"/>
</dbReference>
<dbReference type="InterPro" id="IPR009010">
    <property type="entry name" value="Asp_de-COase-like_dom_sf"/>
</dbReference>
<evidence type="ECO:0000256" key="3">
    <source>
        <dbReference type="ARBA" id="ARBA00023004"/>
    </source>
</evidence>
<feature type="domain" description="Molybdopterin dinucleotide-binding" evidence="7">
    <location>
        <begin position="620"/>
        <end position="723"/>
    </location>
</feature>
<protein>
    <submittedName>
        <fullName evidence="8">Formate dehydrogenase</fullName>
    </submittedName>
</protein>
<dbReference type="InterPro" id="IPR006657">
    <property type="entry name" value="MoPterin_dinucl-bd_dom"/>
</dbReference>
<organism evidence="8 9">
    <name type="scientific">Sutterella megalosphaeroides</name>
    <dbReference type="NCBI Taxonomy" id="2494234"/>
    <lineage>
        <taxon>Bacteria</taxon>
        <taxon>Pseudomonadati</taxon>
        <taxon>Pseudomonadota</taxon>
        <taxon>Betaproteobacteria</taxon>
        <taxon>Burkholderiales</taxon>
        <taxon>Sutterellaceae</taxon>
        <taxon>Sutterella</taxon>
    </lineage>
</organism>
<dbReference type="Pfam" id="PF01568">
    <property type="entry name" value="Molydop_binding"/>
    <property type="match status" value="1"/>
</dbReference>
<gene>
    <name evidence="8" type="ORF">SUTMEG_08660</name>
</gene>
<dbReference type="OrthoDB" id="9796486at2"/>
<dbReference type="Gene3D" id="2.20.25.90">
    <property type="entry name" value="ADC-like domains"/>
    <property type="match status" value="1"/>
</dbReference>
<reference evidence="8 9" key="1">
    <citation type="journal article" date="2018" name="Int. J. Syst. Evol. Microbiol.">
        <title>Mesosutterella multiformis gen. nov., sp. nov., a member of the family Sutterellaceae and Sutterella megalosphaeroides sp. nov., isolated from human faeces.</title>
        <authorList>
            <person name="Sakamoto M."/>
            <person name="Ikeyama N."/>
            <person name="Kunihiro T."/>
            <person name="Iino T."/>
            <person name="Yuki M."/>
            <person name="Ohkuma M."/>
        </authorList>
    </citation>
    <scope>NUCLEOTIDE SEQUENCE [LARGE SCALE GENOMIC DNA]</scope>
    <source>
        <strain evidence="8 9">6FBBBH3</strain>
    </source>
</reference>
<feature type="signal peptide" evidence="5">
    <location>
        <begin position="1"/>
        <end position="28"/>
    </location>
</feature>
<dbReference type="GO" id="GO:0043546">
    <property type="term" value="F:molybdopterin cofactor binding"/>
    <property type="evidence" value="ECO:0007669"/>
    <property type="project" value="InterPro"/>
</dbReference>
<dbReference type="CDD" id="cd02775">
    <property type="entry name" value="MopB_CT"/>
    <property type="match status" value="1"/>
</dbReference>
<evidence type="ECO:0000259" key="7">
    <source>
        <dbReference type="Pfam" id="PF01568"/>
    </source>
</evidence>
<evidence type="ECO:0000313" key="8">
    <source>
        <dbReference type="EMBL" id="BBF22975.1"/>
    </source>
</evidence>
<evidence type="ECO:0000259" key="6">
    <source>
        <dbReference type="Pfam" id="PF00384"/>
    </source>
</evidence>
<dbReference type="InterPro" id="IPR050612">
    <property type="entry name" value="Prok_Mopterin_Oxidored"/>
</dbReference>
<dbReference type="Gene3D" id="2.40.40.20">
    <property type="match status" value="1"/>
</dbReference>
<dbReference type="EMBL" id="AP018786">
    <property type="protein sequence ID" value="BBF22975.1"/>
    <property type="molecule type" value="Genomic_DNA"/>
</dbReference>
<dbReference type="Gene3D" id="3.40.228.10">
    <property type="entry name" value="Dimethylsulfoxide Reductase, domain 2"/>
    <property type="match status" value="1"/>
</dbReference>
<evidence type="ECO:0000256" key="2">
    <source>
        <dbReference type="ARBA" id="ARBA00022723"/>
    </source>
</evidence>
<evidence type="ECO:0000313" key="9">
    <source>
        <dbReference type="Proteomes" id="UP000271003"/>
    </source>
</evidence>
<comment type="similarity">
    <text evidence="1">Belongs to the prokaryotic molybdopterin-containing oxidoreductase family.</text>
</comment>
<dbReference type="GO" id="GO:0046872">
    <property type="term" value="F:metal ion binding"/>
    <property type="evidence" value="ECO:0007669"/>
    <property type="project" value="UniProtKB-KW"/>
</dbReference>
<sequence>MTVHLTRRALFESAALAALAPSASPVFAATDPKADDEWTGYTFCDSCNHGPHCGIKFHARGNTCHRIENWAENPNHFLCSKGWATLQRLYNPNRLLYPMKRTNPKGSKDPGWVRISWDEAYRTIASKMIATREKYGADSVMFYAGDPKEPRAPIQRLARYFGSSTWCTESSAACRSGCLLGETLDFGVENIGSAPGPKTKVFMICATNCWSKPIGWWNMVLAAKARGVKIITVDPRRTKAAEIADVHLQLKVGTDAALAAGITHVLIKENLYDRAFVEKWTHGFEAYAKYCEAFTPEKTAEITGVPAEKIVEAARLWAQGPGVYISTPQSLSHNSNGVQNTRALLMLIATMGYVDVEGGLPFPILPKGLLLHAFGLHEDMIDPAWWNDPERRRARLDSKAVPVWNYMMDQCSPNDFPEWVEEGKVKMFCGWGFNVNIWPQPETYRKAFEKLDFGFAADYFYRPASHDALDIILPAAINYERYAPFGAYGARVAARRPLKPLGEAKEDWRIALELGCIVDKPENFFEGDPVKCLDWILRKFDGCSWEKFETMLPKVGDLPSGVKGFKKYETGAMRPDGKPGFNTPSGKIEYESEILRKFGVDPLPTYKPMMPLTEEFPLRFINGTRKPYITHSKTRRDQPYLMEIEDRLTIDINPKDAEARGIREGDDVLLTSAFGGPVRARATVTILVPAGTIGGQYGWLGDMNTQTLMTREHRDPITGYPCYFEVPVNVKKA</sequence>
<proteinExistence type="inferred from homology"/>
<evidence type="ECO:0000256" key="5">
    <source>
        <dbReference type="SAM" id="SignalP"/>
    </source>
</evidence>
<dbReference type="KEGG" id="sutt:SUTMEG_08660"/>
<feature type="chain" id="PRO_5016300757" evidence="5">
    <location>
        <begin position="29"/>
        <end position="733"/>
    </location>
</feature>